<evidence type="ECO:0000313" key="4">
    <source>
        <dbReference type="Proteomes" id="UP001595683"/>
    </source>
</evidence>
<proteinExistence type="predicted"/>
<reference evidence="4" key="1">
    <citation type="journal article" date="2019" name="Int. J. Syst. Evol. Microbiol.">
        <title>The Global Catalogue of Microorganisms (GCM) 10K type strain sequencing project: providing services to taxonomists for standard genome sequencing and annotation.</title>
        <authorList>
            <consortium name="The Broad Institute Genomics Platform"/>
            <consortium name="The Broad Institute Genome Sequencing Center for Infectious Disease"/>
            <person name="Wu L."/>
            <person name="Ma J."/>
        </authorList>
    </citation>
    <scope>NUCLEOTIDE SEQUENCE [LARGE SCALE GENOMIC DNA]</scope>
    <source>
        <strain evidence="4">KCTC 42224</strain>
    </source>
</reference>
<protein>
    <recommendedName>
        <fullName evidence="5">Superfamily III holin-X</fullName>
    </recommendedName>
</protein>
<evidence type="ECO:0000313" key="3">
    <source>
        <dbReference type="EMBL" id="MFC3670590.1"/>
    </source>
</evidence>
<evidence type="ECO:0000256" key="1">
    <source>
        <dbReference type="SAM" id="MobiDB-lite"/>
    </source>
</evidence>
<keyword evidence="2" id="KW-0812">Transmembrane</keyword>
<comment type="caution">
    <text evidence="3">The sequence shown here is derived from an EMBL/GenBank/DDBJ whole genome shotgun (WGS) entry which is preliminary data.</text>
</comment>
<dbReference type="RefSeq" id="WP_191323109.1">
    <property type="nucleotide sequence ID" value="NZ_BMZP01000003.1"/>
</dbReference>
<organism evidence="3 4">
    <name type="scientific">Novosphingobium pokkalii</name>
    <dbReference type="NCBI Taxonomy" id="1770194"/>
    <lineage>
        <taxon>Bacteria</taxon>
        <taxon>Pseudomonadati</taxon>
        <taxon>Pseudomonadota</taxon>
        <taxon>Alphaproteobacteria</taxon>
        <taxon>Sphingomonadales</taxon>
        <taxon>Sphingomonadaceae</taxon>
        <taxon>Novosphingobium</taxon>
    </lineage>
</organism>
<feature type="transmembrane region" description="Helical" evidence="2">
    <location>
        <begin position="50"/>
        <end position="68"/>
    </location>
</feature>
<dbReference type="EMBL" id="JBHRYE010000007">
    <property type="protein sequence ID" value="MFC3670590.1"/>
    <property type="molecule type" value="Genomic_DNA"/>
</dbReference>
<evidence type="ECO:0000256" key="2">
    <source>
        <dbReference type="SAM" id="Phobius"/>
    </source>
</evidence>
<feature type="region of interest" description="Disordered" evidence="1">
    <location>
        <begin position="104"/>
        <end position="136"/>
    </location>
</feature>
<gene>
    <name evidence="3" type="ORF">ACFOOT_04050</name>
</gene>
<keyword evidence="2" id="KW-1133">Transmembrane helix</keyword>
<keyword evidence="2" id="KW-0472">Membrane</keyword>
<evidence type="ECO:0008006" key="5">
    <source>
        <dbReference type="Google" id="ProtNLM"/>
    </source>
</evidence>
<dbReference type="Proteomes" id="UP001595683">
    <property type="component" value="Unassembled WGS sequence"/>
</dbReference>
<accession>A0ABV7UZJ7</accession>
<keyword evidence="4" id="KW-1185">Reference proteome</keyword>
<sequence>MGKRQRMLKMIVNTGHAMRMITAFASAVFTGLCAWQLQDMGGSGAGQATVMGVWALAAASALGGLLSLRRLLQTGKPKARATGLPDLPGDPGFDPDAIIARHLAQRATAPLPEPDAPLADRPETLPPRPVFGRKGL</sequence>
<name>A0ABV7UZJ7_9SPHN</name>